<dbReference type="EMBL" id="PVQB02000220">
    <property type="protein sequence ID" value="KAF4340904.1"/>
    <property type="molecule type" value="Genomic_DNA"/>
</dbReference>
<evidence type="ECO:0000256" key="1">
    <source>
        <dbReference type="SAM" id="MobiDB-lite"/>
    </source>
</evidence>
<feature type="compositionally biased region" description="Polar residues" evidence="1">
    <location>
        <begin position="52"/>
        <end position="61"/>
    </location>
</feature>
<sequence>MGVCFSRQDQQDGLPKRLYRTNNPGNGKTSLYSHQNTMLKTNEKGRRVAPDATSTGTSINQGKRKRKSHRHGQTSKKTQEELMAIHMRLDYARAQYATAIDAMEYWEREIFMIYNRMNGQKEEAED</sequence>
<name>A0A9P5DZV7_9HYPO</name>
<accession>A0A9P5DZV7</accession>
<dbReference type="Proteomes" id="UP000730481">
    <property type="component" value="Unassembled WGS sequence"/>
</dbReference>
<comment type="caution">
    <text evidence="2">The sequence shown here is derived from an EMBL/GenBank/DDBJ whole genome shotgun (WGS) entry which is preliminary data.</text>
</comment>
<reference evidence="2" key="1">
    <citation type="journal article" date="2017" name="Mycologia">
        <title>Fusarium algeriense, sp. nov., a novel toxigenic crown rot pathogen of durum wheat from Algeria is nested in the Fusarium burgessii species complex.</title>
        <authorList>
            <person name="Laraba I."/>
            <person name="Keddad A."/>
            <person name="Boureghda H."/>
            <person name="Abdallah N."/>
            <person name="Vaughan M.M."/>
            <person name="Proctor R.H."/>
            <person name="Busman M."/>
            <person name="O'Donnell K."/>
        </authorList>
    </citation>
    <scope>NUCLEOTIDE SEQUENCE</scope>
    <source>
        <strain evidence="2">NRRL 25174</strain>
    </source>
</reference>
<proteinExistence type="predicted"/>
<reference evidence="2" key="2">
    <citation type="submission" date="2020-02" db="EMBL/GenBank/DDBJ databases">
        <title>Identification and distribution of gene clusters putatively required for synthesis of sphingolipid metabolism inhibitors in phylogenetically diverse species of the filamentous fungus Fusarium.</title>
        <authorList>
            <person name="Kim H.-S."/>
            <person name="Busman M."/>
            <person name="Brown D.W."/>
            <person name="Divon H."/>
            <person name="Uhlig S."/>
            <person name="Proctor R.H."/>
        </authorList>
    </citation>
    <scope>NUCLEOTIDE SEQUENCE</scope>
    <source>
        <strain evidence="2">NRRL 25174</strain>
    </source>
</reference>
<protein>
    <submittedName>
        <fullName evidence="2">Uncharacterized protein</fullName>
    </submittedName>
</protein>
<organism evidence="2 3">
    <name type="scientific">Fusarium beomiforme</name>
    <dbReference type="NCBI Taxonomy" id="44412"/>
    <lineage>
        <taxon>Eukaryota</taxon>
        <taxon>Fungi</taxon>
        <taxon>Dikarya</taxon>
        <taxon>Ascomycota</taxon>
        <taxon>Pezizomycotina</taxon>
        <taxon>Sordariomycetes</taxon>
        <taxon>Hypocreomycetidae</taxon>
        <taxon>Hypocreales</taxon>
        <taxon>Nectriaceae</taxon>
        <taxon>Fusarium</taxon>
        <taxon>Fusarium burgessii species complex</taxon>
    </lineage>
</organism>
<feature type="region of interest" description="Disordered" evidence="1">
    <location>
        <begin position="1"/>
        <end position="79"/>
    </location>
</feature>
<evidence type="ECO:0000313" key="2">
    <source>
        <dbReference type="EMBL" id="KAF4340904.1"/>
    </source>
</evidence>
<gene>
    <name evidence="2" type="ORF">FBEOM_5166</name>
</gene>
<evidence type="ECO:0000313" key="3">
    <source>
        <dbReference type="Proteomes" id="UP000730481"/>
    </source>
</evidence>
<keyword evidence="3" id="KW-1185">Reference proteome</keyword>
<feature type="compositionally biased region" description="Polar residues" evidence="1">
    <location>
        <begin position="20"/>
        <end position="40"/>
    </location>
</feature>
<feature type="compositionally biased region" description="Basic residues" evidence="1">
    <location>
        <begin position="62"/>
        <end position="74"/>
    </location>
</feature>
<dbReference type="AlphaFoldDB" id="A0A9P5DZV7"/>